<name>A0A9E7JF80_9LILI</name>
<proteinExistence type="predicted"/>
<dbReference type="PANTHER" id="PTHR31371">
    <property type="entry name" value="BNAC09G50660D PROTEIN"/>
    <property type="match status" value="1"/>
</dbReference>
<evidence type="ECO:0000313" key="3">
    <source>
        <dbReference type="Proteomes" id="UP001055439"/>
    </source>
</evidence>
<dbReference type="Proteomes" id="UP001055439">
    <property type="component" value="Chromosome 10"/>
</dbReference>
<dbReference type="EMBL" id="CP097503">
    <property type="protein sequence ID" value="URD78512.1"/>
    <property type="molecule type" value="Genomic_DNA"/>
</dbReference>
<keyword evidence="3" id="KW-1185">Reference proteome</keyword>
<gene>
    <name evidence="2" type="ORF">MUK42_10945</name>
</gene>
<dbReference type="InterPro" id="IPR007700">
    <property type="entry name" value="DUF668"/>
</dbReference>
<dbReference type="OrthoDB" id="2018987at2759"/>
<evidence type="ECO:0000313" key="2">
    <source>
        <dbReference type="EMBL" id="URD78512.1"/>
    </source>
</evidence>
<dbReference type="GO" id="GO:0045927">
    <property type="term" value="P:positive regulation of growth"/>
    <property type="evidence" value="ECO:0007669"/>
    <property type="project" value="InterPro"/>
</dbReference>
<reference evidence="2" key="1">
    <citation type="submission" date="2022-05" db="EMBL/GenBank/DDBJ databases">
        <title>The Musa troglodytarum L. genome provides insights into the mechanism of non-climacteric behaviour and enrichment of carotenoids.</title>
        <authorList>
            <person name="Wang J."/>
        </authorList>
    </citation>
    <scope>NUCLEOTIDE SEQUENCE</scope>
    <source>
        <tissue evidence="2">Leaf</tissue>
    </source>
</reference>
<sequence>MIRSPRAVGADARNDLYGMLPASVRGQLRARLRGVGQAVARDAGLAAEWRAALARIAEWLGPVAHDTIRWQGELSFERRSAAAPRANVLLQTPLLRRQGEGRGRRHGAAGGAQLPVAVREGDERPGVCRRSRSTPTVNDGMLHVYLV</sequence>
<dbReference type="PANTHER" id="PTHR31371:SF14">
    <property type="entry name" value="SIMILARITY TO UNKNOWN PROTEIN"/>
    <property type="match status" value="1"/>
</dbReference>
<feature type="domain" description="DUF668" evidence="1">
    <location>
        <begin position="1"/>
        <end position="69"/>
    </location>
</feature>
<dbReference type="Pfam" id="PF05003">
    <property type="entry name" value="DUF668"/>
    <property type="match status" value="1"/>
</dbReference>
<evidence type="ECO:0000259" key="1">
    <source>
        <dbReference type="Pfam" id="PF05003"/>
    </source>
</evidence>
<dbReference type="AlphaFoldDB" id="A0A9E7JF80"/>
<protein>
    <submittedName>
        <fullName evidence="2">Avr9 Cf-9 rapidly elicited protein</fullName>
    </submittedName>
</protein>
<accession>A0A9E7JF80</accession>
<organism evidence="2 3">
    <name type="scientific">Musa troglodytarum</name>
    <name type="common">fe'i banana</name>
    <dbReference type="NCBI Taxonomy" id="320322"/>
    <lineage>
        <taxon>Eukaryota</taxon>
        <taxon>Viridiplantae</taxon>
        <taxon>Streptophyta</taxon>
        <taxon>Embryophyta</taxon>
        <taxon>Tracheophyta</taxon>
        <taxon>Spermatophyta</taxon>
        <taxon>Magnoliopsida</taxon>
        <taxon>Liliopsida</taxon>
        <taxon>Zingiberales</taxon>
        <taxon>Musaceae</taxon>
        <taxon>Musa</taxon>
    </lineage>
</organism>